<reference evidence="9" key="2">
    <citation type="submission" date="2020-09" db="EMBL/GenBank/DDBJ databases">
        <authorList>
            <person name="Sun Q."/>
            <person name="Zhou Y."/>
        </authorList>
    </citation>
    <scope>NUCLEOTIDE SEQUENCE</scope>
    <source>
        <strain evidence="9">CGMCC 1.12785</strain>
    </source>
</reference>
<comment type="caution">
    <text evidence="9">The sequence shown here is derived from an EMBL/GenBank/DDBJ whole genome shotgun (WGS) entry which is preliminary data.</text>
</comment>
<dbReference type="Pfam" id="PF13408">
    <property type="entry name" value="Zn_ribbon_recom"/>
    <property type="match status" value="1"/>
</dbReference>
<dbReference type="Proteomes" id="UP000616114">
    <property type="component" value="Unassembled WGS sequence"/>
</dbReference>
<feature type="domain" description="Resolvase/invertase-type recombinase catalytic" evidence="7">
    <location>
        <begin position="21"/>
        <end position="172"/>
    </location>
</feature>
<evidence type="ECO:0000256" key="5">
    <source>
        <dbReference type="PROSITE-ProRule" id="PRU10137"/>
    </source>
</evidence>
<dbReference type="Gene3D" id="3.90.1750.20">
    <property type="entry name" value="Putative Large Serine Recombinase, Chain B, Domain 2"/>
    <property type="match status" value="1"/>
</dbReference>
<accession>A0A8J2TY99</accession>
<name>A0A8J2TY99_9MICO</name>
<keyword evidence="10" id="KW-1185">Reference proteome</keyword>
<feature type="coiled-coil region" evidence="6">
    <location>
        <begin position="393"/>
        <end position="448"/>
    </location>
</feature>
<keyword evidence="6" id="KW-0175">Coiled coil</keyword>
<feature type="domain" description="Recombinase" evidence="8">
    <location>
        <begin position="179"/>
        <end position="298"/>
    </location>
</feature>
<protein>
    <recommendedName>
        <fullName evidence="11">DNA invertase Pin-like site-specific DNA recombinase</fullName>
    </recommendedName>
</protein>
<reference evidence="9" key="1">
    <citation type="journal article" date="2014" name="Int. J. Syst. Evol. Microbiol.">
        <title>Complete genome sequence of Corynebacterium casei LMG S-19264T (=DSM 44701T), isolated from a smear-ripened cheese.</title>
        <authorList>
            <consortium name="US DOE Joint Genome Institute (JGI-PGF)"/>
            <person name="Walter F."/>
            <person name="Albersmeier A."/>
            <person name="Kalinowski J."/>
            <person name="Ruckert C."/>
        </authorList>
    </citation>
    <scope>NUCLEOTIDE SEQUENCE</scope>
    <source>
        <strain evidence="9">CGMCC 1.12785</strain>
    </source>
</reference>
<dbReference type="InterPro" id="IPR036162">
    <property type="entry name" value="Resolvase-like_N_sf"/>
</dbReference>
<dbReference type="Pfam" id="PF07508">
    <property type="entry name" value="Recombinase"/>
    <property type="match status" value="1"/>
</dbReference>
<dbReference type="EMBL" id="BMFY01000007">
    <property type="protein sequence ID" value="GGA15555.1"/>
    <property type="molecule type" value="Genomic_DNA"/>
</dbReference>
<evidence type="ECO:0000313" key="10">
    <source>
        <dbReference type="Proteomes" id="UP000616114"/>
    </source>
</evidence>
<evidence type="ECO:0000259" key="7">
    <source>
        <dbReference type="PROSITE" id="PS51736"/>
    </source>
</evidence>
<dbReference type="AlphaFoldDB" id="A0A8J2TY99"/>
<dbReference type="RefSeq" id="WP_229745039.1">
    <property type="nucleotide sequence ID" value="NZ_BMFY01000007.1"/>
</dbReference>
<proteinExistence type="predicted"/>
<dbReference type="PROSITE" id="PS00397">
    <property type="entry name" value="RECOMBINASES_1"/>
    <property type="match status" value="1"/>
</dbReference>
<dbReference type="GO" id="GO:0015074">
    <property type="term" value="P:DNA integration"/>
    <property type="evidence" value="ECO:0007669"/>
    <property type="project" value="UniProtKB-KW"/>
</dbReference>
<dbReference type="SMART" id="SM00857">
    <property type="entry name" value="Resolvase"/>
    <property type="match status" value="1"/>
</dbReference>
<sequence length="695" mass="77247">MTTIADDPATSLIDPPNTAAAAVSYLRVSTREQAEKGGTDEGFSIPAQREATRRKAEQLGAGIVEEFVDAGASAKSSDRPELMRMIQYVKTNKVAYCIVHKVDRLARNRADDVSIHLALQQCGVMLVSASENIDETPSGMLLHGIMSTIAEFYSRNLATEVAKGMTQKAIGGGTNGRAPIGYLNVRKRDELGREVRTIELDPERAPMIEWAFKAYASGNWSVSQLHDELTSRGLRSLPTPKRPAKPLAVSTIHRLLTNPYYKGDVVYRGTRYKGNHPALVPAEVWYQVQSVLTAHQCAVEATQVHGHYLKGTIHCGQCGSRLIVSNAKNRHGNVYCYFVCSGRHSKRTDCTRQAMLIEDVAKLVEDYYTRVQITPAQQDALAGMLHHEFDRLMAAETEELERLTANRDRLEGEQDRLMQAHYADAIPLSVLKREQDRIVAELDQVTRRIDAHFGDYADARAHLDDALGLLANCADIYARCDDTNRRLCNQAFFTKVYIDEDNELRVEHNRPFEMLLDPQVNANALTWAADTNKTRTSTNVSVGKGSSLVRGVDLTGALSKLAPPLVHMAVVHRTIRVRPGPRRSRAVPRTRQQATVSDDALVLAEARYGKNETLRQIAKDIGVSRQRLASLLRERGVRLRSITPSAAEVNEMARRYAEGESLERVGTRLGYSAGTVRNHLLAEGVVMRDSHGRPR</sequence>
<keyword evidence="2" id="KW-0238">DNA-binding</keyword>
<dbReference type="PROSITE" id="PS51736">
    <property type="entry name" value="RECOMBINASES_3"/>
    <property type="match status" value="1"/>
</dbReference>
<evidence type="ECO:0000259" key="8">
    <source>
        <dbReference type="PROSITE" id="PS51737"/>
    </source>
</evidence>
<dbReference type="CDD" id="cd00338">
    <property type="entry name" value="Ser_Recombinase"/>
    <property type="match status" value="1"/>
</dbReference>
<dbReference type="InterPro" id="IPR006118">
    <property type="entry name" value="Recombinase_CS"/>
</dbReference>
<dbReference type="GO" id="GO:0000150">
    <property type="term" value="F:DNA strand exchange activity"/>
    <property type="evidence" value="ECO:0007669"/>
    <property type="project" value="InterPro"/>
</dbReference>
<evidence type="ECO:0000256" key="4">
    <source>
        <dbReference type="PIRSR" id="PIRSR606118-50"/>
    </source>
</evidence>
<dbReference type="InterPro" id="IPR006119">
    <property type="entry name" value="Resolv_N"/>
</dbReference>
<evidence type="ECO:0008006" key="11">
    <source>
        <dbReference type="Google" id="ProtNLM"/>
    </source>
</evidence>
<keyword evidence="1" id="KW-0229">DNA integration</keyword>
<dbReference type="Gene3D" id="3.40.50.1390">
    <property type="entry name" value="Resolvase, N-terminal catalytic domain"/>
    <property type="match status" value="1"/>
</dbReference>
<dbReference type="InterPro" id="IPR025827">
    <property type="entry name" value="Zn_ribbon_recom_dom"/>
</dbReference>
<evidence type="ECO:0000313" key="9">
    <source>
        <dbReference type="EMBL" id="GGA15555.1"/>
    </source>
</evidence>
<dbReference type="InterPro" id="IPR011109">
    <property type="entry name" value="DNA_bind_recombinase_dom"/>
</dbReference>
<organism evidence="9 10">
    <name type="scientific">Sediminivirga luteola</name>
    <dbReference type="NCBI Taxonomy" id="1774748"/>
    <lineage>
        <taxon>Bacteria</taxon>
        <taxon>Bacillati</taxon>
        <taxon>Actinomycetota</taxon>
        <taxon>Actinomycetes</taxon>
        <taxon>Micrococcales</taxon>
        <taxon>Brevibacteriaceae</taxon>
        <taxon>Sediminivirga</taxon>
    </lineage>
</organism>
<dbReference type="PANTHER" id="PTHR30461">
    <property type="entry name" value="DNA-INVERTASE FROM LAMBDOID PROPHAGE"/>
    <property type="match status" value="1"/>
</dbReference>
<dbReference type="PANTHER" id="PTHR30461:SF23">
    <property type="entry name" value="DNA RECOMBINASE-RELATED"/>
    <property type="match status" value="1"/>
</dbReference>
<dbReference type="InterPro" id="IPR038109">
    <property type="entry name" value="DNA_bind_recomb_sf"/>
</dbReference>
<evidence type="ECO:0000256" key="3">
    <source>
        <dbReference type="ARBA" id="ARBA00023172"/>
    </source>
</evidence>
<feature type="active site" description="O-(5'-phospho-DNA)-serine intermediate" evidence="4 5">
    <location>
        <position position="29"/>
    </location>
</feature>
<keyword evidence="3" id="KW-0233">DNA recombination</keyword>
<evidence type="ECO:0000256" key="1">
    <source>
        <dbReference type="ARBA" id="ARBA00022908"/>
    </source>
</evidence>
<dbReference type="PROSITE" id="PS51737">
    <property type="entry name" value="RECOMBINASE_DNA_BIND"/>
    <property type="match status" value="1"/>
</dbReference>
<dbReference type="InterPro" id="IPR050639">
    <property type="entry name" value="SSR_resolvase"/>
</dbReference>
<gene>
    <name evidence="9" type="ORF">GCM10011333_18160</name>
</gene>
<evidence type="ECO:0000256" key="2">
    <source>
        <dbReference type="ARBA" id="ARBA00023125"/>
    </source>
</evidence>
<dbReference type="GO" id="GO:0003677">
    <property type="term" value="F:DNA binding"/>
    <property type="evidence" value="ECO:0007669"/>
    <property type="project" value="UniProtKB-KW"/>
</dbReference>
<evidence type="ECO:0000256" key="6">
    <source>
        <dbReference type="SAM" id="Coils"/>
    </source>
</evidence>
<dbReference type="Pfam" id="PF00239">
    <property type="entry name" value="Resolvase"/>
    <property type="match status" value="1"/>
</dbReference>
<dbReference type="SUPFAM" id="SSF53041">
    <property type="entry name" value="Resolvase-like"/>
    <property type="match status" value="1"/>
</dbReference>